<name>N9DIV1_ACIBZ</name>
<reference evidence="1 2" key="1">
    <citation type="submission" date="2013-02" db="EMBL/GenBank/DDBJ databases">
        <title>The Genome Sequence of Acinetobacter bereziniae CIP 70.12.</title>
        <authorList>
            <consortium name="The Broad Institute Genome Sequencing Platform"/>
            <consortium name="The Broad Institute Genome Sequencing Center for Infectious Disease"/>
            <person name="Cerqueira G."/>
            <person name="Feldgarden M."/>
            <person name="Courvalin P."/>
            <person name="Perichon B."/>
            <person name="Grillot-Courvalin C."/>
            <person name="Clermont D."/>
            <person name="Rocha E."/>
            <person name="Yoon E.-J."/>
            <person name="Nemec A."/>
            <person name="Walker B."/>
            <person name="Young S.K."/>
            <person name="Zeng Q."/>
            <person name="Gargeya S."/>
            <person name="Fitzgerald M."/>
            <person name="Haas B."/>
            <person name="Abouelleil A."/>
            <person name="Alvarado L."/>
            <person name="Arachchi H.M."/>
            <person name="Berlin A.M."/>
            <person name="Chapman S.B."/>
            <person name="Dewar J."/>
            <person name="Goldberg J."/>
            <person name="Griggs A."/>
            <person name="Gujja S."/>
            <person name="Hansen M."/>
            <person name="Howarth C."/>
            <person name="Imamovic A."/>
            <person name="Larimer J."/>
            <person name="McCowan C."/>
            <person name="Murphy C."/>
            <person name="Neiman D."/>
            <person name="Pearson M."/>
            <person name="Priest M."/>
            <person name="Roberts A."/>
            <person name="Saif S."/>
            <person name="Shea T."/>
            <person name="Sisk P."/>
            <person name="Sykes S."/>
            <person name="Wortman J."/>
            <person name="Nusbaum C."/>
            <person name="Birren B."/>
        </authorList>
    </citation>
    <scope>NUCLEOTIDE SEQUENCE [LARGE SCALE GENOMIC DNA]</scope>
    <source>
        <strain evidence="1 2">CIP 70.12</strain>
    </source>
</reference>
<dbReference type="PATRIC" id="fig|1217650.3.peg.1178"/>
<organism evidence="1 2">
    <name type="scientific">Acinetobacter bereziniae LMG 1003 = CIP 70.12</name>
    <dbReference type="NCBI Taxonomy" id="981324"/>
    <lineage>
        <taxon>Bacteria</taxon>
        <taxon>Pseudomonadati</taxon>
        <taxon>Pseudomonadota</taxon>
        <taxon>Gammaproteobacteria</taxon>
        <taxon>Moraxellales</taxon>
        <taxon>Moraxellaceae</taxon>
        <taxon>Acinetobacter</taxon>
    </lineage>
</organism>
<dbReference type="HOGENOM" id="CLU_677279_0_0_6"/>
<evidence type="ECO:0000313" key="1">
    <source>
        <dbReference type="EMBL" id="ENV98142.1"/>
    </source>
</evidence>
<dbReference type="EMBL" id="APQG01000017">
    <property type="protein sequence ID" value="ENV98142.1"/>
    <property type="molecule type" value="Genomic_DNA"/>
</dbReference>
<dbReference type="OrthoDB" id="6680472at2"/>
<protein>
    <submittedName>
        <fullName evidence="1">Uncharacterized protein</fullName>
    </submittedName>
</protein>
<accession>N9DIV1</accession>
<dbReference type="Proteomes" id="UP000013251">
    <property type="component" value="Unassembled WGS sequence"/>
</dbReference>
<comment type="caution">
    <text evidence="1">The sequence shown here is derived from an EMBL/GenBank/DDBJ whole genome shotgun (WGS) entry which is preliminary data.</text>
</comment>
<dbReference type="AlphaFoldDB" id="N9DIV1"/>
<sequence>MAMKQTQTKMFDFSDVGLDFCVGSKNLFPDRFKKILTQGYNTQTVSSVVVTGNQVALTYGVNHGYVANRVLKLNAVNLTGEYVIDSVTNNTITLTVDNAPATISGGFTTYIAPLGWQLVYEQANIQVYKLKSMDESDLYLRLCFQNNSNYRNRISPCVGKSFDSTTGKITDSYSLAESREISTPNTFAWEFSRNASSTANDYTYTQGYPFFGKGNIVGSKYHLVMFTWSQIGEYGIRTNALLPFFNIGYESLNYPVLIGDAYGSIDTTGSNDGQIVAATGAAYVGNYRVLFQEQSDGLDTTLAKYNNSASSFLPDSIDTFNTTTANLPLVYLRANGQFIGNITGGLYFCRYASSNNPAFSPTTLPTTQKDVEQKSELVLHGFCAASNGQRLYVVSPIEEIKLGY</sequence>
<evidence type="ECO:0000313" key="2">
    <source>
        <dbReference type="Proteomes" id="UP000013251"/>
    </source>
</evidence>
<keyword evidence="2" id="KW-1185">Reference proteome</keyword>
<gene>
    <name evidence="1" type="ORF">F938_01201</name>
</gene>
<proteinExistence type="predicted"/>
<dbReference type="RefSeq" id="WP_005030297.1">
    <property type="nucleotide sequence ID" value="NZ_KB849755.1"/>
</dbReference>